<sequence length="135" mass="14294">MQEIGATRLGRLLACLLLQVGLMLASVMPGHAATLSSTVALVTQPMVDMPGMQMPSHTDATTAHCNHEPCHDHHPCHHCGDCCAQGACVANWLMPPSVTRAFDYSGVTAPFGLSRSDRIVGHGFAPALPPPREMA</sequence>
<dbReference type="Proteomes" id="UP000027583">
    <property type="component" value="Unassembled WGS sequence"/>
</dbReference>
<proteinExistence type="predicted"/>
<dbReference type="AlphaFoldDB" id="A0A060QKB9"/>
<evidence type="ECO:0000313" key="3">
    <source>
        <dbReference type="Proteomes" id="UP000027583"/>
    </source>
</evidence>
<evidence type="ECO:0000256" key="1">
    <source>
        <dbReference type="SAM" id="SignalP"/>
    </source>
</evidence>
<organism evidence="2 3">
    <name type="scientific">Asaia bogorensis</name>
    <dbReference type="NCBI Taxonomy" id="91915"/>
    <lineage>
        <taxon>Bacteria</taxon>
        <taxon>Pseudomonadati</taxon>
        <taxon>Pseudomonadota</taxon>
        <taxon>Alphaproteobacteria</taxon>
        <taxon>Acetobacterales</taxon>
        <taxon>Acetobacteraceae</taxon>
        <taxon>Asaia</taxon>
    </lineage>
</organism>
<reference evidence="2 3" key="1">
    <citation type="journal article" date="2014" name="Genome Biol. Evol.">
        <title>Acetic acid bacteria genomes reveal functional traits for adaptation to life in insect guts.</title>
        <authorList>
            <person name="Chouaia B."/>
            <person name="Gaiarsa S."/>
            <person name="Crotti E."/>
            <person name="Comandatore F."/>
            <person name="Degli Esposti M."/>
            <person name="Ricci I."/>
            <person name="Alma A."/>
            <person name="Favia G."/>
            <person name="Bandi C."/>
            <person name="Daffonchio D."/>
        </authorList>
    </citation>
    <scope>NUCLEOTIDE SEQUENCE [LARGE SCALE GENOMIC DNA]</scope>
    <source>
        <strain evidence="2 3">SF2.1</strain>
    </source>
</reference>
<feature type="chain" id="PRO_5001586225" evidence="1">
    <location>
        <begin position="33"/>
        <end position="135"/>
    </location>
</feature>
<name>A0A060QKB9_9PROT</name>
<evidence type="ECO:0000313" key="2">
    <source>
        <dbReference type="EMBL" id="CDG39801.1"/>
    </source>
</evidence>
<dbReference type="EMBL" id="CBLX010000012">
    <property type="protein sequence ID" value="CDG39801.1"/>
    <property type="molecule type" value="Genomic_DNA"/>
</dbReference>
<protein>
    <submittedName>
        <fullName evidence="2">Uncharacterized protein</fullName>
    </submittedName>
</protein>
<comment type="caution">
    <text evidence="2">The sequence shown here is derived from an EMBL/GenBank/DDBJ whole genome shotgun (WGS) entry which is preliminary data.</text>
</comment>
<feature type="signal peptide" evidence="1">
    <location>
        <begin position="1"/>
        <end position="32"/>
    </location>
</feature>
<keyword evidence="1" id="KW-0732">Signal</keyword>
<accession>A0A060QKB9</accession>
<gene>
    <name evidence="2" type="ORF">ASAP_1756</name>
</gene>
<reference evidence="2 3" key="2">
    <citation type="journal article" date="2014" name="PLoS ONE">
        <title>Evolution of mitochondria reconstructed from the energy metabolism of living bacteria.</title>
        <authorList>
            <person name="Degli Esposti M."/>
            <person name="Chouaia B."/>
            <person name="Comandatore F."/>
            <person name="Crotti E."/>
            <person name="Sassera D."/>
            <person name="Lievens P.M."/>
            <person name="Daffonchio D."/>
            <person name="Bandi C."/>
        </authorList>
    </citation>
    <scope>NUCLEOTIDE SEQUENCE [LARGE SCALE GENOMIC DNA]</scope>
    <source>
        <strain evidence="2 3">SF2.1</strain>
    </source>
</reference>